<reference evidence="7" key="1">
    <citation type="submission" date="2016-10" db="EMBL/GenBank/DDBJ databases">
        <authorList>
            <person name="Varghese N."/>
            <person name="Submissions S."/>
        </authorList>
    </citation>
    <scope>NUCLEOTIDE SEQUENCE [LARGE SCALE GENOMIC DNA]</scope>
    <source>
        <strain evidence="7">DSM 8415</strain>
    </source>
</reference>
<dbReference type="HAMAP" id="MF_00527">
    <property type="entry name" value="3MGH"/>
    <property type="match status" value="1"/>
</dbReference>
<evidence type="ECO:0000256" key="4">
    <source>
        <dbReference type="ARBA" id="ARBA00023204"/>
    </source>
</evidence>
<dbReference type="EC" id="3.2.2.-" evidence="5"/>
<protein>
    <recommendedName>
        <fullName evidence="5">Putative 3-methyladenine DNA glycosylase</fullName>
        <ecNumber evidence="5">3.2.2.-</ecNumber>
    </recommendedName>
</protein>
<dbReference type="Pfam" id="PF02245">
    <property type="entry name" value="Pur_DNA_glyco"/>
    <property type="match status" value="1"/>
</dbReference>
<dbReference type="InterPro" id="IPR003180">
    <property type="entry name" value="MPG"/>
</dbReference>
<dbReference type="EMBL" id="FMYU01000008">
    <property type="protein sequence ID" value="SDC72368.1"/>
    <property type="molecule type" value="Genomic_DNA"/>
</dbReference>
<dbReference type="NCBIfam" id="TIGR00567">
    <property type="entry name" value="3mg"/>
    <property type="match status" value="1"/>
</dbReference>
<proteinExistence type="inferred from homology"/>
<dbReference type="InterPro" id="IPR036995">
    <property type="entry name" value="MPG_sf"/>
</dbReference>
<keyword evidence="7" id="KW-1185">Reference proteome</keyword>
<dbReference type="PANTHER" id="PTHR10429">
    <property type="entry name" value="DNA-3-METHYLADENINE GLYCOSYLASE"/>
    <property type="match status" value="1"/>
</dbReference>
<dbReference type="Proteomes" id="UP000199411">
    <property type="component" value="Unassembled WGS sequence"/>
</dbReference>
<evidence type="ECO:0000256" key="2">
    <source>
        <dbReference type="ARBA" id="ARBA00022763"/>
    </source>
</evidence>
<accession>A0A1G6NX82</accession>
<dbReference type="AlphaFoldDB" id="A0A1G6NX82"/>
<dbReference type="PANTHER" id="PTHR10429:SF0">
    <property type="entry name" value="DNA-3-METHYLADENINE GLYCOSYLASE"/>
    <property type="match status" value="1"/>
</dbReference>
<dbReference type="InterPro" id="IPR011034">
    <property type="entry name" value="Formyl_transferase-like_C_sf"/>
</dbReference>
<comment type="similarity">
    <text evidence="1 5">Belongs to the DNA glycosylase MPG family.</text>
</comment>
<dbReference type="Gene3D" id="3.10.300.10">
    <property type="entry name" value="Methylpurine-DNA glycosylase (MPG)"/>
    <property type="match status" value="1"/>
</dbReference>
<evidence type="ECO:0000256" key="3">
    <source>
        <dbReference type="ARBA" id="ARBA00022801"/>
    </source>
</evidence>
<dbReference type="RefSeq" id="WP_092128983.1">
    <property type="nucleotide sequence ID" value="NZ_PNII01000019.1"/>
</dbReference>
<keyword evidence="2 5" id="KW-0227">DNA damage</keyword>
<name>A0A1G6NX82_9BACT</name>
<dbReference type="CDD" id="cd00540">
    <property type="entry name" value="AAG"/>
    <property type="match status" value="1"/>
</dbReference>
<evidence type="ECO:0000256" key="5">
    <source>
        <dbReference type="HAMAP-Rule" id="MF_00527"/>
    </source>
</evidence>
<evidence type="ECO:0000256" key="1">
    <source>
        <dbReference type="ARBA" id="ARBA00009232"/>
    </source>
</evidence>
<evidence type="ECO:0000313" key="6">
    <source>
        <dbReference type="EMBL" id="SDC72368.1"/>
    </source>
</evidence>
<gene>
    <name evidence="6" type="ORF">SAMN05660835_01258</name>
</gene>
<dbReference type="GO" id="GO:0003905">
    <property type="term" value="F:alkylbase DNA N-glycosylase activity"/>
    <property type="evidence" value="ECO:0007669"/>
    <property type="project" value="InterPro"/>
</dbReference>
<keyword evidence="3 5" id="KW-0378">Hydrolase</keyword>
<organism evidence="6 7">
    <name type="scientific">Desulfurella multipotens</name>
    <dbReference type="NCBI Taxonomy" id="79269"/>
    <lineage>
        <taxon>Bacteria</taxon>
        <taxon>Pseudomonadati</taxon>
        <taxon>Campylobacterota</taxon>
        <taxon>Desulfurellia</taxon>
        <taxon>Desulfurellales</taxon>
        <taxon>Desulfurellaceae</taxon>
        <taxon>Desulfurella</taxon>
    </lineage>
</organism>
<evidence type="ECO:0000313" key="7">
    <source>
        <dbReference type="Proteomes" id="UP000199411"/>
    </source>
</evidence>
<sequence length="221" mass="25175">MLNLEEIQNLDIKKLEILDRSFFVRNDIQQIARQLLGKLLITNTNEGLSGGIICETEGYFGSIDLACHAHKNKITKRNAALYKEGGILYVHTCRGHVMLNVVTNKENIPHGILIRGIVPIIGIDLMRKRRGFIKDSMLANGPGKLTKALGITMKHNMLKICKDKFDIFLELPEICILDLNLYIDKKMIKQTPRIGVDYAKAWANIPLRFVILPQLFHKIQF</sequence>
<keyword evidence="4 5" id="KW-0234">DNA repair</keyword>
<dbReference type="GO" id="GO:0003677">
    <property type="term" value="F:DNA binding"/>
    <property type="evidence" value="ECO:0007669"/>
    <property type="project" value="InterPro"/>
</dbReference>
<dbReference type="SUPFAM" id="SSF50486">
    <property type="entry name" value="FMT C-terminal domain-like"/>
    <property type="match status" value="1"/>
</dbReference>
<dbReference type="GO" id="GO:0006284">
    <property type="term" value="P:base-excision repair"/>
    <property type="evidence" value="ECO:0007669"/>
    <property type="project" value="InterPro"/>
</dbReference>